<dbReference type="InterPro" id="IPR011042">
    <property type="entry name" value="6-blade_b-propeller_TolB-like"/>
</dbReference>
<organism evidence="2 3">
    <name type="scientific">Rotaria magnacalcarata</name>
    <dbReference type="NCBI Taxonomy" id="392030"/>
    <lineage>
        <taxon>Eukaryota</taxon>
        <taxon>Metazoa</taxon>
        <taxon>Spiralia</taxon>
        <taxon>Gnathifera</taxon>
        <taxon>Rotifera</taxon>
        <taxon>Eurotatoria</taxon>
        <taxon>Bdelloidea</taxon>
        <taxon>Philodinida</taxon>
        <taxon>Philodinidae</taxon>
        <taxon>Rotaria</taxon>
    </lineage>
</organism>
<proteinExistence type="predicted"/>
<comment type="caution">
    <text evidence="2">The sequence shown here is derived from an EMBL/GenBank/DDBJ whole genome shotgun (WGS) entry which is preliminary data.</text>
</comment>
<dbReference type="AlphaFoldDB" id="A0A816Q185"/>
<sequence length="530" mass="58951">MVSIFFHYFGYFLFSSLVVQVNSQLCHGVPQYGRCSSNTACGCLHMEGALDIGICGFQWVMCSELTPCDEIDNYCQEPDRVCVRHPRCHERPVCFPVSMMDSKVCPPTKTATSTSTFAMSTTTTTQKTEFIPLRASGKYINPDARWEQNAVTVAESYQRPDGTNSSTGVYFPMGLFVDDERTVYVTDPNNHRVLEWKLGASTGVVAAGGNERGNGAHQLNGPSDVFVDKETDSLVICDNTNKRVVRWPRVNGKSGETIISNVTCHGITMDEAGTIYAVGFDLDLVKRYRKGDSEGTIVAGGNGRGSRLDQLNWPQYIFVDRDHSIYVSEWYNGRVTKWVEGAKEGIVVAGGHGQGNALSQLYGPEGVVVDEFGTVYVADSVNDRVMRWPKGATQGTVIAGGNGQGKQSNQLSHPFGLAFDQDNNLYVVDHWNSRNLGFKTNYEQDPIFAHHVNQIAALAFLQPNDVSQGFDDLYNSLPQILHPLLDYFEDTYVGRNRTQGRAKTMFEIEFWNMHQRTTDHLMRTNNSAEA</sequence>
<dbReference type="SUPFAM" id="SSF101898">
    <property type="entry name" value="NHL repeat"/>
    <property type="match status" value="1"/>
</dbReference>
<accession>A0A816Q185</accession>
<evidence type="ECO:0000313" key="2">
    <source>
        <dbReference type="EMBL" id="CAF2054836.1"/>
    </source>
</evidence>
<dbReference type="GO" id="GO:0008270">
    <property type="term" value="F:zinc ion binding"/>
    <property type="evidence" value="ECO:0007669"/>
    <property type="project" value="UniProtKB-KW"/>
</dbReference>
<dbReference type="Gene3D" id="2.120.10.30">
    <property type="entry name" value="TolB, C-terminal domain"/>
    <property type="match status" value="2"/>
</dbReference>
<dbReference type="CDD" id="cd05819">
    <property type="entry name" value="NHL"/>
    <property type="match status" value="1"/>
</dbReference>
<keyword evidence="1" id="KW-0732">Signal</keyword>
<dbReference type="PANTHER" id="PTHR24104">
    <property type="entry name" value="E3 UBIQUITIN-PROTEIN LIGASE NHLRC1-RELATED"/>
    <property type="match status" value="1"/>
</dbReference>
<dbReference type="PANTHER" id="PTHR24104:SF25">
    <property type="entry name" value="PROTEIN LIN-41"/>
    <property type="match status" value="1"/>
</dbReference>
<feature type="chain" id="PRO_5032564446" evidence="1">
    <location>
        <begin position="24"/>
        <end position="530"/>
    </location>
</feature>
<dbReference type="Proteomes" id="UP000663856">
    <property type="component" value="Unassembled WGS sequence"/>
</dbReference>
<reference evidence="2" key="1">
    <citation type="submission" date="2021-02" db="EMBL/GenBank/DDBJ databases">
        <authorList>
            <person name="Nowell W R."/>
        </authorList>
    </citation>
    <scope>NUCLEOTIDE SEQUENCE</scope>
</reference>
<protein>
    <submittedName>
        <fullName evidence="2">Uncharacterized protein</fullName>
    </submittedName>
</protein>
<evidence type="ECO:0000313" key="3">
    <source>
        <dbReference type="Proteomes" id="UP000663856"/>
    </source>
</evidence>
<dbReference type="InterPro" id="IPR050952">
    <property type="entry name" value="TRIM-NHL_E3_ligases"/>
</dbReference>
<gene>
    <name evidence="2" type="ORF">WKI299_LOCUS10981</name>
</gene>
<feature type="signal peptide" evidence="1">
    <location>
        <begin position="1"/>
        <end position="23"/>
    </location>
</feature>
<dbReference type="EMBL" id="CAJNRF010003996">
    <property type="protein sequence ID" value="CAF2054836.1"/>
    <property type="molecule type" value="Genomic_DNA"/>
</dbReference>
<evidence type="ECO:0000256" key="1">
    <source>
        <dbReference type="SAM" id="SignalP"/>
    </source>
</evidence>
<name>A0A816Q185_9BILA</name>